<dbReference type="PROSITE" id="PS00297">
    <property type="entry name" value="HSP70_1"/>
    <property type="match status" value="1"/>
</dbReference>
<dbReference type="GO" id="GO:0005524">
    <property type="term" value="F:ATP binding"/>
    <property type="evidence" value="ECO:0007669"/>
    <property type="project" value="UniProtKB-KW"/>
</dbReference>
<dbReference type="EMBL" id="CAKMRJ010003334">
    <property type="protein sequence ID" value="CAH1432922.1"/>
    <property type="molecule type" value="Genomic_DNA"/>
</dbReference>
<keyword evidence="7" id="KW-1185">Reference proteome</keyword>
<proteinExistence type="inferred from homology"/>
<dbReference type="SUPFAM" id="SSF53067">
    <property type="entry name" value="Actin-like ATPase domain"/>
    <property type="match status" value="2"/>
</dbReference>
<dbReference type="Proteomes" id="UP001157418">
    <property type="component" value="Unassembled WGS sequence"/>
</dbReference>
<evidence type="ECO:0000256" key="5">
    <source>
        <dbReference type="RuleBase" id="RU003322"/>
    </source>
</evidence>
<dbReference type="FunFam" id="3.30.420.40:FF:000026">
    <property type="entry name" value="Heat shock protein 70"/>
    <property type="match status" value="1"/>
</dbReference>
<dbReference type="InterPro" id="IPR029047">
    <property type="entry name" value="HSP70_peptide-bd_sf"/>
</dbReference>
<evidence type="ECO:0000313" key="6">
    <source>
        <dbReference type="EMBL" id="CAH1432922.1"/>
    </source>
</evidence>
<dbReference type="FunFam" id="2.60.34.10:FF:000012">
    <property type="entry name" value="Heat shock 70 kDa protein"/>
    <property type="match status" value="1"/>
</dbReference>
<name>A0AAU9N2D0_9ASTR</name>
<comment type="caution">
    <text evidence="6">The sequence shown here is derived from an EMBL/GenBank/DDBJ whole genome shotgun (WGS) entry which is preliminary data.</text>
</comment>
<dbReference type="Pfam" id="PF00012">
    <property type="entry name" value="HSP70"/>
    <property type="match status" value="1"/>
</dbReference>
<organism evidence="6 7">
    <name type="scientific">Lactuca virosa</name>
    <dbReference type="NCBI Taxonomy" id="75947"/>
    <lineage>
        <taxon>Eukaryota</taxon>
        <taxon>Viridiplantae</taxon>
        <taxon>Streptophyta</taxon>
        <taxon>Embryophyta</taxon>
        <taxon>Tracheophyta</taxon>
        <taxon>Spermatophyta</taxon>
        <taxon>Magnoliopsida</taxon>
        <taxon>eudicotyledons</taxon>
        <taxon>Gunneridae</taxon>
        <taxon>Pentapetalae</taxon>
        <taxon>asterids</taxon>
        <taxon>campanulids</taxon>
        <taxon>Asterales</taxon>
        <taxon>Asteraceae</taxon>
        <taxon>Cichorioideae</taxon>
        <taxon>Cichorieae</taxon>
        <taxon>Lactucinae</taxon>
        <taxon>Lactuca</taxon>
    </lineage>
</organism>
<dbReference type="InterPro" id="IPR029048">
    <property type="entry name" value="HSP70_C_sf"/>
</dbReference>
<dbReference type="SUPFAM" id="SSF100920">
    <property type="entry name" value="Heat shock protein 70kD (HSP70), peptide-binding domain"/>
    <property type="match status" value="1"/>
</dbReference>
<gene>
    <name evidence="6" type="ORF">LVIROSA_LOCUS19542</name>
</gene>
<dbReference type="InterPro" id="IPR013126">
    <property type="entry name" value="Hsp_70_fam"/>
</dbReference>
<sequence length="613" mass="67680">MSKGVDVELAIGIDLGTTNSCVAVWKHNRIEIITNDQGNRTTPSCVAFTDSQCLVGDGAKNQIAKNPANTIFNAKRLIGRRFSEATVQKDIKLLPFRVIEGPNDVPKVMVTHKGNEQQFSMEAISSMVLTKMKEVAEAYIGETVKNAVITVPAYFNDGQRQATKDAATIAGVNVLRMINEPTAAAIAYGIDNMLGLTGKRNVLIFDLGGGTFDVSLLTIDEVGAFEVKAVASDTHLGGDDFDNKMVNYCCDDFKKKWNIDLAGKKRVLGRLKAACEKAKRTLSYSSRASIELDLLHKGIDFSIEITRAKFEELNMSYFTKCIEQVKTCLADANIMKGGVDEVILVGGSTRIPKIQRMLQEFFHGKEPCKTINPDEAVAYGAGVLAAKLRGATSKMVKELVLFDVIPLSVGVETDGEVMTVVIPKNTPIPTKRMMEFVTTKKKQTSMDVIVYQGERSKSTDNYLLGSFTISGIPPAPKGVSVVEDCFEIDDNGNLTVTAKVLSTGKTEKLTVTNICGRLSKKEIDKMMEDAEKFKLEDQEYKRRAEAYNALEDCVYQVKKKIKSNDMSPDHLKNIQYVVEDAMEWRSNSKVAAVHEIERKKEYLEFVSGLSFPD</sequence>
<evidence type="ECO:0008006" key="8">
    <source>
        <dbReference type="Google" id="ProtNLM"/>
    </source>
</evidence>
<dbReference type="PANTHER" id="PTHR19375">
    <property type="entry name" value="HEAT SHOCK PROTEIN 70KDA"/>
    <property type="match status" value="1"/>
</dbReference>
<evidence type="ECO:0000256" key="4">
    <source>
        <dbReference type="ARBA" id="ARBA00022840"/>
    </source>
</evidence>
<evidence type="ECO:0000256" key="3">
    <source>
        <dbReference type="ARBA" id="ARBA00022741"/>
    </source>
</evidence>
<keyword evidence="3 5" id="KW-0547">Nucleotide-binding</keyword>
<dbReference type="Gene3D" id="2.60.34.10">
    <property type="entry name" value="Substrate Binding Domain Of DNAk, Chain A, domain 1"/>
    <property type="match status" value="1"/>
</dbReference>
<evidence type="ECO:0000256" key="1">
    <source>
        <dbReference type="ARBA" id="ARBA00004319"/>
    </source>
</evidence>
<dbReference type="GO" id="GO:0140662">
    <property type="term" value="F:ATP-dependent protein folding chaperone"/>
    <property type="evidence" value="ECO:0007669"/>
    <property type="project" value="InterPro"/>
</dbReference>
<dbReference type="NCBIfam" id="NF001413">
    <property type="entry name" value="PRK00290.1"/>
    <property type="match status" value="1"/>
</dbReference>
<dbReference type="InterPro" id="IPR043129">
    <property type="entry name" value="ATPase_NBD"/>
</dbReference>
<evidence type="ECO:0000256" key="2">
    <source>
        <dbReference type="ARBA" id="ARBA00007381"/>
    </source>
</evidence>
<dbReference type="Gene3D" id="1.20.1270.10">
    <property type="match status" value="1"/>
</dbReference>
<comment type="subcellular location">
    <subcellularLocation>
        <location evidence="1">Endoplasmic reticulum lumen</location>
    </subcellularLocation>
</comment>
<evidence type="ECO:0000313" key="7">
    <source>
        <dbReference type="Proteomes" id="UP001157418"/>
    </source>
</evidence>
<protein>
    <recommendedName>
        <fullName evidence="8">Heat shock protein 70</fullName>
    </recommendedName>
</protein>
<dbReference type="InterPro" id="IPR018181">
    <property type="entry name" value="Heat_shock_70_CS"/>
</dbReference>
<dbReference type="PROSITE" id="PS01036">
    <property type="entry name" value="HSP70_3"/>
    <property type="match status" value="1"/>
</dbReference>
<keyword evidence="4 5" id="KW-0067">ATP-binding</keyword>
<dbReference type="FunFam" id="3.30.30.30:FF:000005">
    <property type="entry name" value="Heat shock protein ssb1"/>
    <property type="match status" value="1"/>
</dbReference>
<comment type="similarity">
    <text evidence="2 5">Belongs to the heat shock protein 70 family.</text>
</comment>
<dbReference type="PRINTS" id="PR00301">
    <property type="entry name" value="HEATSHOCK70"/>
</dbReference>
<accession>A0AAU9N2D0</accession>
<dbReference type="PROSITE" id="PS00329">
    <property type="entry name" value="HSP70_2"/>
    <property type="match status" value="1"/>
</dbReference>
<dbReference type="Gene3D" id="3.30.420.40">
    <property type="match status" value="2"/>
</dbReference>
<dbReference type="GO" id="GO:0005788">
    <property type="term" value="C:endoplasmic reticulum lumen"/>
    <property type="evidence" value="ECO:0007669"/>
    <property type="project" value="UniProtKB-SubCell"/>
</dbReference>
<dbReference type="Gene3D" id="3.90.640.10">
    <property type="entry name" value="Actin, Chain A, domain 4"/>
    <property type="match status" value="1"/>
</dbReference>
<reference evidence="6 7" key="1">
    <citation type="submission" date="2022-01" db="EMBL/GenBank/DDBJ databases">
        <authorList>
            <person name="Xiong W."/>
            <person name="Schranz E."/>
        </authorList>
    </citation>
    <scope>NUCLEOTIDE SEQUENCE [LARGE SCALE GENOMIC DNA]</scope>
</reference>
<dbReference type="AlphaFoldDB" id="A0AAU9N2D0"/>
<dbReference type="SUPFAM" id="SSF100934">
    <property type="entry name" value="Heat shock protein 70kD (HSP70), C-terminal subdomain"/>
    <property type="match status" value="1"/>
</dbReference>
<dbReference type="Gene3D" id="3.30.30.30">
    <property type="match status" value="1"/>
</dbReference>
<dbReference type="FunFam" id="3.90.640.10:FF:000002">
    <property type="entry name" value="Heat shock 70 kDa"/>
    <property type="match status" value="1"/>
</dbReference>